<proteinExistence type="inferred from homology"/>
<dbReference type="SUPFAM" id="SSF53720">
    <property type="entry name" value="ALDH-like"/>
    <property type="match status" value="2"/>
</dbReference>
<keyword evidence="3" id="KW-0520">NAD</keyword>
<dbReference type="CDD" id="cd07132">
    <property type="entry name" value="ALDH_F3AB"/>
    <property type="match status" value="1"/>
</dbReference>
<dbReference type="PANTHER" id="PTHR43570">
    <property type="entry name" value="ALDEHYDE DEHYDROGENASE"/>
    <property type="match status" value="1"/>
</dbReference>
<evidence type="ECO:0000256" key="3">
    <source>
        <dbReference type="ARBA" id="ARBA00023027"/>
    </source>
</evidence>
<dbReference type="InterPro" id="IPR029510">
    <property type="entry name" value="Ald_DH_CS_GLU"/>
</dbReference>
<dbReference type="Gene3D" id="3.40.309.10">
    <property type="entry name" value="Aldehyde Dehydrogenase, Chain A, domain 2"/>
    <property type="match status" value="1"/>
</dbReference>
<feature type="domain" description="Aldehyde dehydrogenase" evidence="9">
    <location>
        <begin position="404"/>
        <end position="469"/>
    </location>
</feature>
<feature type="transmembrane region" description="Helical" evidence="8">
    <location>
        <begin position="512"/>
        <end position="532"/>
    </location>
</feature>
<dbReference type="InterPro" id="IPR012394">
    <property type="entry name" value="Aldehyde_DH_NAD(P)"/>
</dbReference>
<gene>
    <name evidence="10" type="primary">Aldh3a1-L</name>
    <name evidence="10" type="ORF">Hamer_G018193</name>
</gene>
<dbReference type="AlphaFoldDB" id="A0A8J5J815"/>
<dbReference type="InterPro" id="IPR016163">
    <property type="entry name" value="Ald_DH_C"/>
</dbReference>
<dbReference type="Pfam" id="PF00171">
    <property type="entry name" value="Aldedh"/>
    <property type="match status" value="2"/>
</dbReference>
<dbReference type="PROSITE" id="PS00687">
    <property type="entry name" value="ALDEHYDE_DEHYDR_GLU"/>
    <property type="match status" value="1"/>
</dbReference>
<keyword evidence="11" id="KW-1185">Reference proteome</keyword>
<dbReference type="FunFam" id="3.40.605.10:FF:000004">
    <property type="entry name" value="Aldehyde dehydrogenase"/>
    <property type="match status" value="1"/>
</dbReference>
<evidence type="ECO:0000256" key="2">
    <source>
        <dbReference type="ARBA" id="ARBA00023002"/>
    </source>
</evidence>
<organism evidence="10 11">
    <name type="scientific">Homarus americanus</name>
    <name type="common">American lobster</name>
    <dbReference type="NCBI Taxonomy" id="6706"/>
    <lineage>
        <taxon>Eukaryota</taxon>
        <taxon>Metazoa</taxon>
        <taxon>Ecdysozoa</taxon>
        <taxon>Arthropoda</taxon>
        <taxon>Crustacea</taxon>
        <taxon>Multicrustacea</taxon>
        <taxon>Malacostraca</taxon>
        <taxon>Eumalacostraca</taxon>
        <taxon>Eucarida</taxon>
        <taxon>Decapoda</taxon>
        <taxon>Pleocyemata</taxon>
        <taxon>Astacidea</taxon>
        <taxon>Nephropoidea</taxon>
        <taxon>Nephropidae</taxon>
        <taxon>Homarus</taxon>
    </lineage>
</organism>
<name>A0A8J5J815_HOMAM</name>
<dbReference type="EMBL" id="JAHLQT010044460">
    <property type="protein sequence ID" value="KAG7154452.1"/>
    <property type="molecule type" value="Genomic_DNA"/>
</dbReference>
<dbReference type="GO" id="GO:0006081">
    <property type="term" value="P:aldehyde metabolic process"/>
    <property type="evidence" value="ECO:0007669"/>
    <property type="project" value="InterPro"/>
</dbReference>
<reference evidence="10" key="1">
    <citation type="journal article" date="2021" name="Sci. Adv.">
        <title>The American lobster genome reveals insights on longevity, neural, and immune adaptations.</title>
        <authorList>
            <person name="Polinski J.M."/>
            <person name="Zimin A.V."/>
            <person name="Clark K.F."/>
            <person name="Kohn A.B."/>
            <person name="Sadowski N."/>
            <person name="Timp W."/>
            <person name="Ptitsyn A."/>
            <person name="Khanna P."/>
            <person name="Romanova D.Y."/>
            <person name="Williams P."/>
            <person name="Greenwood S.J."/>
            <person name="Moroz L.L."/>
            <person name="Walt D.R."/>
            <person name="Bodnar A.G."/>
        </authorList>
    </citation>
    <scope>NUCLEOTIDE SEQUENCE</scope>
    <source>
        <strain evidence="10">GMGI-L3</strain>
    </source>
</reference>
<dbReference type="Gene3D" id="3.40.605.10">
    <property type="entry name" value="Aldehyde Dehydrogenase, Chain A, domain 1"/>
    <property type="match status" value="2"/>
</dbReference>
<protein>
    <recommendedName>
        <fullName evidence="4">Aldehyde dehydrogenase</fullName>
    </recommendedName>
</protein>
<evidence type="ECO:0000256" key="6">
    <source>
        <dbReference type="PROSITE-ProRule" id="PRU10007"/>
    </source>
</evidence>
<dbReference type="GO" id="GO:0005737">
    <property type="term" value="C:cytoplasm"/>
    <property type="evidence" value="ECO:0007669"/>
    <property type="project" value="TreeGrafter"/>
</dbReference>
<dbReference type="Proteomes" id="UP000747542">
    <property type="component" value="Unassembled WGS sequence"/>
</dbReference>
<accession>A0A8J5J815</accession>
<keyword evidence="8" id="KW-0472">Membrane</keyword>
<dbReference type="InterPro" id="IPR015590">
    <property type="entry name" value="Aldehyde_DH_dom"/>
</dbReference>
<dbReference type="PIRSF" id="PIRSF036492">
    <property type="entry name" value="ALDH"/>
    <property type="match status" value="1"/>
</dbReference>
<dbReference type="GO" id="GO:0004029">
    <property type="term" value="F:aldehyde dehydrogenase (NAD+) activity"/>
    <property type="evidence" value="ECO:0007669"/>
    <property type="project" value="TreeGrafter"/>
</dbReference>
<evidence type="ECO:0000259" key="9">
    <source>
        <dbReference type="Pfam" id="PF00171"/>
    </source>
</evidence>
<feature type="domain" description="Aldehyde dehydrogenase" evidence="9">
    <location>
        <begin position="9"/>
        <end position="396"/>
    </location>
</feature>
<evidence type="ECO:0000256" key="5">
    <source>
        <dbReference type="PIRSR" id="PIRSR036492-1"/>
    </source>
</evidence>
<evidence type="ECO:0000313" key="10">
    <source>
        <dbReference type="EMBL" id="KAG7154452.1"/>
    </source>
</evidence>
<comment type="caution">
    <text evidence="10">The sequence shown here is derived from an EMBL/GenBank/DDBJ whole genome shotgun (WGS) entry which is preliminary data.</text>
</comment>
<feature type="active site" evidence="5 6">
    <location>
        <position position="214"/>
    </location>
</feature>
<keyword evidence="8" id="KW-0812">Transmembrane</keyword>
<keyword evidence="8" id="KW-1133">Transmembrane helix</keyword>
<comment type="similarity">
    <text evidence="1 4 7">Belongs to the aldehyde dehydrogenase family.</text>
</comment>
<feature type="active site" evidence="5">
    <location>
        <position position="248"/>
    </location>
</feature>
<dbReference type="PANTHER" id="PTHR43570:SF16">
    <property type="entry name" value="ALDEHYDE DEHYDROGENASE TYPE III, ISOFORM Q"/>
    <property type="match status" value="1"/>
</dbReference>
<evidence type="ECO:0000256" key="7">
    <source>
        <dbReference type="RuleBase" id="RU003345"/>
    </source>
</evidence>
<evidence type="ECO:0000256" key="8">
    <source>
        <dbReference type="SAM" id="Phobius"/>
    </source>
</evidence>
<sequence>MAEKMTHNEQVVQRAREAYMSGKTKDVEFRKKQLKALMRMYEENEAAFCSALAKDLHKPKQESVLLELNLLKDDIRHILARIDEWTKPESTPTNIVTLFDKPVIYHDPYGVVLIMGAWNYPVQLALLPVAGAIAAGNCVILKPSEVSSTTAETIAELIPKYLDNECFHVVCGGIPETTELLKSRFDYIFYTGSPQVGKIVREAANKHLTPTTLELGGKSPLYIDDSVDMDIAVRRIMWGKCINVGQTCIAPDYVLCSQQVQTKFVDKARDVLKEWYGEDPRSSPDLCRIVSDKHVERLAEYLKDGKVVIGGDVNREERWISPTILVDVDPKSKVMTEEIFGPILPIVNVDSPYDAIKFINEREKPLTLYIFTKQEIISDLLLKNTTSGGSCVNDTMLHLAERPLAFYVFSNKSDLVNVLMEQVPYGGCTVNDVMFHAAVHDLPFGGIGNSGMGAYHGKASYDTFTHRKSCLIRNYNKIAETIGKSRYPPYSEKKTKFLSQMLREQPFPSLKFVPYLIAFGLGVASVFAYKGIAKDGLREWMSQRVRSPLWLFRSSET</sequence>
<dbReference type="InterPro" id="IPR016161">
    <property type="entry name" value="Ald_DH/histidinol_DH"/>
</dbReference>
<evidence type="ECO:0000313" key="11">
    <source>
        <dbReference type="Proteomes" id="UP000747542"/>
    </source>
</evidence>
<dbReference type="InterPro" id="IPR016162">
    <property type="entry name" value="Ald_DH_N"/>
</dbReference>
<evidence type="ECO:0000256" key="1">
    <source>
        <dbReference type="ARBA" id="ARBA00009986"/>
    </source>
</evidence>
<dbReference type="FunFam" id="3.40.309.10:FF:000003">
    <property type="entry name" value="Aldehyde dehydrogenase"/>
    <property type="match status" value="1"/>
</dbReference>
<keyword evidence="2 4" id="KW-0560">Oxidoreductase</keyword>
<evidence type="ECO:0000256" key="4">
    <source>
        <dbReference type="PIRNR" id="PIRNR036492"/>
    </source>
</evidence>